<name>H3AVT3_LATCH</name>
<dbReference type="HOGENOM" id="CLU_032075_4_1_1"/>
<gene>
    <name evidence="15" type="primary">FUT7</name>
</gene>
<dbReference type="GO" id="GO:0032580">
    <property type="term" value="C:Golgi cisterna membrane"/>
    <property type="evidence" value="ECO:0007669"/>
    <property type="project" value="UniProtKB-SubCell"/>
</dbReference>
<evidence type="ECO:0000256" key="6">
    <source>
        <dbReference type="ARBA" id="ARBA00022692"/>
    </source>
</evidence>
<dbReference type="PANTHER" id="PTHR11929:SF12">
    <property type="entry name" value="ALPHA-(1,3)-FUCOSYLTRANSFERASE 7"/>
    <property type="match status" value="1"/>
</dbReference>
<dbReference type="InParanoid" id="H3AVT3"/>
<evidence type="ECO:0000256" key="10">
    <source>
        <dbReference type="ARBA" id="ARBA00023180"/>
    </source>
</evidence>
<dbReference type="GeneID" id="102358588"/>
<keyword evidence="7" id="KW-0735">Signal-anchor</keyword>
<dbReference type="InterPro" id="IPR038577">
    <property type="entry name" value="GT10-like_C_sf"/>
</dbReference>
<evidence type="ECO:0000256" key="2">
    <source>
        <dbReference type="ARBA" id="ARBA00004922"/>
    </source>
</evidence>
<dbReference type="InterPro" id="IPR055270">
    <property type="entry name" value="Glyco_tran_10_C"/>
</dbReference>
<dbReference type="OrthoDB" id="427096at2759"/>
<protein>
    <recommendedName>
        <fullName evidence="12">Fucosyltransferase</fullName>
        <ecNumber evidence="12">2.4.1.-</ecNumber>
    </recommendedName>
</protein>
<dbReference type="InterPro" id="IPR001503">
    <property type="entry name" value="Glyco_trans_10"/>
</dbReference>
<feature type="transmembrane region" description="Helical" evidence="12">
    <location>
        <begin position="31"/>
        <end position="51"/>
    </location>
</feature>
<reference evidence="16" key="1">
    <citation type="submission" date="2011-08" db="EMBL/GenBank/DDBJ databases">
        <title>The draft genome of Latimeria chalumnae.</title>
        <authorList>
            <person name="Di Palma F."/>
            <person name="Alfoldi J."/>
            <person name="Johnson J."/>
            <person name="Berlin A."/>
            <person name="Gnerre S."/>
            <person name="Jaffe D."/>
            <person name="MacCallum I."/>
            <person name="Young S."/>
            <person name="Walker B.J."/>
            <person name="Lander E."/>
            <person name="Lindblad-Toh K."/>
        </authorList>
    </citation>
    <scope>NUCLEOTIDE SEQUENCE [LARGE SCALE GENOMIC DNA]</scope>
    <source>
        <strain evidence="16">Wild caught</strain>
    </source>
</reference>
<evidence type="ECO:0000256" key="1">
    <source>
        <dbReference type="ARBA" id="ARBA00004167"/>
    </source>
</evidence>
<evidence type="ECO:0000256" key="3">
    <source>
        <dbReference type="ARBA" id="ARBA00008919"/>
    </source>
</evidence>
<keyword evidence="12" id="KW-0333">Golgi apparatus</keyword>
<sequence length="364" mass="42493">MNVFGLRKQIYTELEEKDIKKLYQLMACRRIVLLLMITGTLVFILISPLPVQLIGQKISMNVKRPLVLLIWDWPFGVALQLNDSVCLKSYGISNCILTDKKSMFGEADAVLFHHREIQGKVTQLPTKQERPMNQKWIWVSLESPSAVKNLEPLNGLFNWTLTYKQDSDIFMPYGELKPGRDSNISIPEKTHLVSWVVSNYNNNQLRAKVSAELSKYLNIDIYGKASNKLLSPEQLLPTISKYKFYLAFENCVHKDYITEKVWRNSFMAGAVPVVLGPSRANYEKYIPADSFIHIEDFISISELATYLQTLSRNEAQYQKYFQWRQTYTVKLYSDWRERFCTVCRKFNNLPQFKIYNDLKGWFNT</sequence>
<keyword evidence="8 12" id="KW-1133">Transmembrane helix</keyword>
<dbReference type="OMA" id="GRWTKNR"/>
<evidence type="ECO:0000259" key="14">
    <source>
        <dbReference type="Pfam" id="PF17039"/>
    </source>
</evidence>
<organism evidence="15 16">
    <name type="scientific">Latimeria chalumnae</name>
    <name type="common">Coelacanth</name>
    <dbReference type="NCBI Taxonomy" id="7897"/>
    <lineage>
        <taxon>Eukaryota</taxon>
        <taxon>Metazoa</taxon>
        <taxon>Chordata</taxon>
        <taxon>Craniata</taxon>
        <taxon>Vertebrata</taxon>
        <taxon>Euteleostomi</taxon>
        <taxon>Coelacanthiformes</taxon>
        <taxon>Coelacanthidae</taxon>
        <taxon>Latimeria</taxon>
    </lineage>
</organism>
<dbReference type="EC" id="2.4.1.-" evidence="12"/>
<evidence type="ECO:0000313" key="16">
    <source>
        <dbReference type="Proteomes" id="UP000008672"/>
    </source>
</evidence>
<evidence type="ECO:0000259" key="13">
    <source>
        <dbReference type="Pfam" id="PF00852"/>
    </source>
</evidence>
<dbReference type="eggNOG" id="KOG2619">
    <property type="taxonomic scope" value="Eukaryota"/>
</dbReference>
<dbReference type="PANTHER" id="PTHR11929">
    <property type="entry name" value="ALPHA- 1,3 -FUCOSYLTRANSFERASE"/>
    <property type="match status" value="1"/>
</dbReference>
<dbReference type="Pfam" id="PF00852">
    <property type="entry name" value="Glyco_transf_10"/>
    <property type="match status" value="1"/>
</dbReference>
<dbReference type="UniPathway" id="UPA00378"/>
<proteinExistence type="inferred from homology"/>
<dbReference type="Proteomes" id="UP000008672">
    <property type="component" value="Unassembled WGS sequence"/>
</dbReference>
<dbReference type="FunCoup" id="H3AVT3">
    <property type="interactions" value="402"/>
</dbReference>
<dbReference type="CTD" id="2529"/>
<keyword evidence="4 12" id="KW-0328">Glycosyltransferase</keyword>
<dbReference type="SUPFAM" id="SSF53756">
    <property type="entry name" value="UDP-Glycosyltransferase/glycogen phosphorylase"/>
    <property type="match status" value="1"/>
</dbReference>
<dbReference type="GeneTree" id="ENSGT00940000161618"/>
<reference evidence="15" key="2">
    <citation type="submission" date="2025-08" db="UniProtKB">
        <authorList>
            <consortium name="Ensembl"/>
        </authorList>
    </citation>
    <scope>IDENTIFICATION</scope>
</reference>
<evidence type="ECO:0000256" key="12">
    <source>
        <dbReference type="RuleBase" id="RU003832"/>
    </source>
</evidence>
<feature type="domain" description="Fucosyltransferase N-terminal" evidence="14">
    <location>
        <begin position="65"/>
        <end position="174"/>
    </location>
</feature>
<comment type="subcellular location">
    <subcellularLocation>
        <location evidence="12">Golgi apparatus</location>
        <location evidence="12">Golgi stack membrane</location>
        <topology evidence="12">Single-pass type II membrane protein</topology>
    </subcellularLocation>
    <subcellularLocation>
        <location evidence="1">Membrane</location>
        <topology evidence="1">Single-pass membrane protein</topology>
    </subcellularLocation>
</comment>
<dbReference type="RefSeq" id="XP_005994407.2">
    <property type="nucleotide sequence ID" value="XM_005994345.2"/>
</dbReference>
<dbReference type="Gene3D" id="3.40.50.11660">
    <property type="entry name" value="Glycosyl transferase family 10, C-terminal domain"/>
    <property type="match status" value="1"/>
</dbReference>
<dbReference type="STRING" id="7897.ENSLACP00000013754"/>
<dbReference type="Ensembl" id="ENSLACT00000013851.2">
    <property type="protein sequence ID" value="ENSLACP00000013754.2"/>
    <property type="gene ID" value="ENSLACG00000012108.2"/>
</dbReference>
<keyword evidence="6 12" id="KW-0812">Transmembrane</keyword>
<evidence type="ECO:0000256" key="11">
    <source>
        <dbReference type="ARBA" id="ARBA00036481"/>
    </source>
</evidence>
<dbReference type="GO" id="GO:0046920">
    <property type="term" value="F:alpha-(1-&gt;3)-fucosyltransferase activity"/>
    <property type="evidence" value="ECO:0007669"/>
    <property type="project" value="TreeGrafter"/>
</dbReference>
<dbReference type="EMBL" id="AFYH01056496">
    <property type="status" value="NOT_ANNOTATED_CDS"/>
    <property type="molecule type" value="Genomic_DNA"/>
</dbReference>
<comment type="pathway">
    <text evidence="2">Protein modification; protein glycosylation.</text>
</comment>
<evidence type="ECO:0000256" key="8">
    <source>
        <dbReference type="ARBA" id="ARBA00022989"/>
    </source>
</evidence>
<feature type="domain" description="Fucosyltransferase C-terminal" evidence="13">
    <location>
        <begin position="187"/>
        <end position="361"/>
    </location>
</feature>
<keyword evidence="16" id="KW-1185">Reference proteome</keyword>
<dbReference type="AlphaFoldDB" id="H3AVT3"/>
<evidence type="ECO:0000256" key="4">
    <source>
        <dbReference type="ARBA" id="ARBA00022676"/>
    </source>
</evidence>
<dbReference type="InterPro" id="IPR031481">
    <property type="entry name" value="Glyco_tran_10_N"/>
</dbReference>
<comment type="catalytic activity">
    <reaction evidence="11">
        <text>an N-acetyl-alpha-neuraminyl-(2-&gt;3)-beta-D-galactosyl-(1-&gt;4)-N-acetyl-beta-D-glucosaminyl derivative + GDP-beta-L-fucose = an alpha-Neu5Ac-(2-&gt;3)-beta-D-Gal-(1-&gt;4)-[alpha-L-Fuc-(1-&gt;3)]-beta-D-GlcNAc derivative + GDP + H(+)</text>
        <dbReference type="Rhea" id="RHEA:56076"/>
        <dbReference type="ChEBI" id="CHEBI:15378"/>
        <dbReference type="ChEBI" id="CHEBI:57273"/>
        <dbReference type="ChEBI" id="CHEBI:58189"/>
        <dbReference type="ChEBI" id="CHEBI:136545"/>
        <dbReference type="ChEBI" id="CHEBI:139509"/>
    </reaction>
    <physiologicalReaction direction="left-to-right" evidence="11">
        <dbReference type="Rhea" id="RHEA:56077"/>
    </physiologicalReaction>
</comment>
<keyword evidence="9 12" id="KW-0472">Membrane</keyword>
<evidence type="ECO:0000256" key="7">
    <source>
        <dbReference type="ARBA" id="ARBA00022968"/>
    </source>
</evidence>
<reference evidence="15" key="3">
    <citation type="submission" date="2025-09" db="UniProtKB">
        <authorList>
            <consortium name="Ensembl"/>
        </authorList>
    </citation>
    <scope>IDENTIFICATION</scope>
</reference>
<evidence type="ECO:0000313" key="15">
    <source>
        <dbReference type="Ensembl" id="ENSLACP00000013754.2"/>
    </source>
</evidence>
<dbReference type="KEGG" id="lcm:102358588"/>
<accession>H3AVT3</accession>
<evidence type="ECO:0000256" key="5">
    <source>
        <dbReference type="ARBA" id="ARBA00022679"/>
    </source>
</evidence>
<keyword evidence="10" id="KW-0325">Glycoprotein</keyword>
<keyword evidence="5 12" id="KW-0808">Transferase</keyword>
<comment type="similarity">
    <text evidence="3 12">Belongs to the glycosyltransferase 10 family.</text>
</comment>
<evidence type="ECO:0000256" key="9">
    <source>
        <dbReference type="ARBA" id="ARBA00023136"/>
    </source>
</evidence>
<dbReference type="FunFam" id="3.40.50.11660:FF:000001">
    <property type="entry name" value="alpha-(1,3)-fucosyltransferase 9"/>
    <property type="match status" value="1"/>
</dbReference>
<dbReference type="Pfam" id="PF17039">
    <property type="entry name" value="Glyco_tran_10_N"/>
    <property type="match status" value="1"/>
</dbReference>